<accession>A0A1Q3CGN6</accession>
<gene>
    <name evidence="3" type="ORF">CFOL_v3_22875</name>
</gene>
<keyword evidence="1" id="KW-0175">Coiled coil</keyword>
<protein>
    <submittedName>
        <fullName evidence="3">DUF4219 domain-containing protein/UBN2 domain-containing protein</fullName>
    </submittedName>
</protein>
<dbReference type="InParanoid" id="A0A1Q3CGN6"/>
<feature type="region of interest" description="Disordered" evidence="2">
    <location>
        <begin position="210"/>
        <end position="256"/>
    </location>
</feature>
<dbReference type="AlphaFoldDB" id="A0A1Q3CGN6"/>
<reference evidence="4" key="1">
    <citation type="submission" date="2016-04" db="EMBL/GenBank/DDBJ databases">
        <title>Cephalotus genome sequencing.</title>
        <authorList>
            <person name="Fukushima K."/>
            <person name="Hasebe M."/>
            <person name="Fang X."/>
        </authorList>
    </citation>
    <scope>NUCLEOTIDE SEQUENCE [LARGE SCALE GENOMIC DNA]</scope>
    <source>
        <strain evidence="4">cv. St1</strain>
    </source>
</reference>
<name>A0A1Q3CGN6_CEPFO</name>
<dbReference type="Pfam" id="PF14223">
    <property type="entry name" value="Retrotran_gag_2"/>
    <property type="match status" value="1"/>
</dbReference>
<organism evidence="3 4">
    <name type="scientific">Cephalotus follicularis</name>
    <name type="common">Albany pitcher plant</name>
    <dbReference type="NCBI Taxonomy" id="3775"/>
    <lineage>
        <taxon>Eukaryota</taxon>
        <taxon>Viridiplantae</taxon>
        <taxon>Streptophyta</taxon>
        <taxon>Embryophyta</taxon>
        <taxon>Tracheophyta</taxon>
        <taxon>Spermatophyta</taxon>
        <taxon>Magnoliopsida</taxon>
        <taxon>eudicotyledons</taxon>
        <taxon>Gunneridae</taxon>
        <taxon>Pentapetalae</taxon>
        <taxon>rosids</taxon>
        <taxon>fabids</taxon>
        <taxon>Oxalidales</taxon>
        <taxon>Cephalotaceae</taxon>
        <taxon>Cephalotus</taxon>
    </lineage>
</organism>
<comment type="caution">
    <text evidence="3">The sequence shown here is derived from an EMBL/GenBank/DDBJ whole genome shotgun (WGS) entry which is preliminary data.</text>
</comment>
<dbReference type="Proteomes" id="UP000187406">
    <property type="component" value="Unassembled WGS sequence"/>
</dbReference>
<evidence type="ECO:0000313" key="3">
    <source>
        <dbReference type="EMBL" id="GAV79410.1"/>
    </source>
</evidence>
<proteinExistence type="predicted"/>
<sequence>MEARSSGFSAMAPPVFDGENYQTWAVRMRAYLEGCDFWEAVEQDYEVAPLPDNPTINQIKYYKERTTRKAKAKSCLYAVISPAIFSRIMACESAKDIWDFLKAEYQGDEKIRSMKGLNLTAEFKRLQMKESETIKEYSDKLIRIENQARVLSTDLSEKRLVQKILVSLPERFEATIASLENTKDLSQIKLEKLQSALQAQEQRRLMRLEGSTEGALQAKEQQNIGGKGKKWKGKKVDGSSGSEAATGENSADNSKNNWRRYYSCKHCGKQNHPHFRSWKRPNVR</sequence>
<feature type="coiled-coil region" evidence="1">
    <location>
        <begin position="134"/>
        <end position="203"/>
    </location>
</feature>
<feature type="compositionally biased region" description="Polar residues" evidence="2">
    <location>
        <begin position="247"/>
        <end position="256"/>
    </location>
</feature>
<evidence type="ECO:0000313" key="4">
    <source>
        <dbReference type="Proteomes" id="UP000187406"/>
    </source>
</evidence>
<evidence type="ECO:0000256" key="1">
    <source>
        <dbReference type="SAM" id="Coils"/>
    </source>
</evidence>
<keyword evidence="4" id="KW-1185">Reference proteome</keyword>
<dbReference type="OrthoDB" id="1931687at2759"/>
<dbReference type="EMBL" id="BDDD01001972">
    <property type="protein sequence ID" value="GAV79410.1"/>
    <property type="molecule type" value="Genomic_DNA"/>
</dbReference>
<dbReference type="PANTHER" id="PTHR35317">
    <property type="entry name" value="OS04G0629600 PROTEIN"/>
    <property type="match status" value="1"/>
</dbReference>
<dbReference type="PANTHER" id="PTHR35317:SF24">
    <property type="entry name" value="RETROVIRUS-RELATED POL POLYPROTEIN FROM TRANSPOSON TNT 1-94"/>
    <property type="match status" value="1"/>
</dbReference>
<evidence type="ECO:0000256" key="2">
    <source>
        <dbReference type="SAM" id="MobiDB-lite"/>
    </source>
</evidence>